<dbReference type="NCBIfam" id="TIGR03462">
    <property type="entry name" value="CarR_dom_SF"/>
    <property type="match status" value="1"/>
</dbReference>
<organism evidence="9 10">
    <name type="scientific">Paeniglutamicibacter kerguelensis</name>
    <dbReference type="NCBI Taxonomy" id="254788"/>
    <lineage>
        <taxon>Bacteria</taxon>
        <taxon>Bacillati</taxon>
        <taxon>Actinomycetota</taxon>
        <taxon>Actinomycetes</taxon>
        <taxon>Micrococcales</taxon>
        <taxon>Micrococcaceae</taxon>
        <taxon>Paeniglutamicibacter</taxon>
    </lineage>
</organism>
<accession>A0ABS4XJC3</accession>
<evidence type="ECO:0000256" key="7">
    <source>
        <dbReference type="ARBA" id="ARBA00023235"/>
    </source>
</evidence>
<evidence type="ECO:0000313" key="9">
    <source>
        <dbReference type="EMBL" id="MBP2387774.1"/>
    </source>
</evidence>
<gene>
    <name evidence="9" type="ORF">JOF47_003285</name>
</gene>
<feature type="transmembrane region" description="Helical" evidence="8">
    <location>
        <begin position="78"/>
        <end position="98"/>
    </location>
</feature>
<protein>
    <submittedName>
        <fullName evidence="9">Lycopene cyclase domain-containing protein</fullName>
    </submittedName>
</protein>
<evidence type="ECO:0000256" key="2">
    <source>
        <dbReference type="ARBA" id="ARBA00004829"/>
    </source>
</evidence>
<keyword evidence="4" id="KW-0125">Carotenoid biosynthesis</keyword>
<keyword evidence="6 8" id="KW-0472">Membrane</keyword>
<dbReference type="Proteomes" id="UP001296993">
    <property type="component" value="Unassembled WGS sequence"/>
</dbReference>
<comment type="pathway">
    <text evidence="2">Carotenoid biosynthesis.</text>
</comment>
<evidence type="ECO:0000256" key="8">
    <source>
        <dbReference type="SAM" id="Phobius"/>
    </source>
</evidence>
<keyword evidence="10" id="KW-1185">Reference proteome</keyword>
<comment type="caution">
    <text evidence="9">The sequence shown here is derived from an EMBL/GenBank/DDBJ whole genome shotgun (WGS) entry which is preliminary data.</text>
</comment>
<keyword evidence="7" id="KW-0413">Isomerase</keyword>
<name>A0ABS4XJC3_9MICC</name>
<dbReference type="InterPro" id="IPR017825">
    <property type="entry name" value="Lycopene_cyclase_dom"/>
</dbReference>
<feature type="transmembrane region" description="Helical" evidence="8">
    <location>
        <begin position="37"/>
        <end position="57"/>
    </location>
</feature>
<evidence type="ECO:0000256" key="6">
    <source>
        <dbReference type="ARBA" id="ARBA00023136"/>
    </source>
</evidence>
<evidence type="ECO:0000256" key="5">
    <source>
        <dbReference type="ARBA" id="ARBA00022989"/>
    </source>
</evidence>
<evidence type="ECO:0000256" key="3">
    <source>
        <dbReference type="ARBA" id="ARBA00022692"/>
    </source>
</evidence>
<dbReference type="EMBL" id="JAGIOF010000001">
    <property type="protein sequence ID" value="MBP2387774.1"/>
    <property type="molecule type" value="Genomic_DNA"/>
</dbReference>
<proteinExistence type="predicted"/>
<keyword evidence="3 8" id="KW-0812">Transmembrane</keyword>
<reference evidence="9 10" key="1">
    <citation type="submission" date="2021-03" db="EMBL/GenBank/DDBJ databases">
        <title>Sequencing the genomes of 1000 actinobacteria strains.</title>
        <authorList>
            <person name="Klenk H.-P."/>
        </authorList>
    </citation>
    <scope>NUCLEOTIDE SEQUENCE [LARGE SCALE GENOMIC DNA]</scope>
    <source>
        <strain evidence="9 10">DSM 15797</strain>
    </source>
</reference>
<evidence type="ECO:0000313" key="10">
    <source>
        <dbReference type="Proteomes" id="UP001296993"/>
    </source>
</evidence>
<sequence>MTYLLMLLALIGCMVLLDARYRLFVFARPIPALASLSMGTCIFLLWDVIAIDQGIFLHRESRLMTGLMIGEQMPLEEAFFLFFLCYQSMVLANGALAWRAHRARLRTGVEAP</sequence>
<dbReference type="RefSeq" id="WP_210000274.1">
    <property type="nucleotide sequence ID" value="NZ_BAAAJY010000001.1"/>
</dbReference>
<evidence type="ECO:0000256" key="4">
    <source>
        <dbReference type="ARBA" id="ARBA00022746"/>
    </source>
</evidence>
<comment type="subcellular location">
    <subcellularLocation>
        <location evidence="1">Membrane</location>
        <topology evidence="1">Multi-pass membrane protein</topology>
    </subcellularLocation>
</comment>
<keyword evidence="5 8" id="KW-1133">Transmembrane helix</keyword>
<evidence type="ECO:0000256" key="1">
    <source>
        <dbReference type="ARBA" id="ARBA00004141"/>
    </source>
</evidence>